<evidence type="ECO:0000313" key="2">
    <source>
        <dbReference type="EMBL" id="PLW40635.1"/>
    </source>
</evidence>
<dbReference type="AlphaFoldDB" id="A0A2N5US98"/>
<reference evidence="2 3" key="1">
    <citation type="submission" date="2017-11" db="EMBL/GenBank/DDBJ databases">
        <title>De novo assembly and phasing of dikaryotic genomes from two isolates of Puccinia coronata f. sp. avenae, the causal agent of oat crown rust.</title>
        <authorList>
            <person name="Miller M.E."/>
            <person name="Zhang Y."/>
            <person name="Omidvar V."/>
            <person name="Sperschneider J."/>
            <person name="Schwessinger B."/>
            <person name="Raley C."/>
            <person name="Palmer J.M."/>
            <person name="Garnica D."/>
            <person name="Upadhyaya N."/>
            <person name="Rathjen J."/>
            <person name="Taylor J.M."/>
            <person name="Park R.F."/>
            <person name="Dodds P.N."/>
            <person name="Hirsch C.D."/>
            <person name="Kianian S.F."/>
            <person name="Figueroa M."/>
        </authorList>
    </citation>
    <scope>NUCLEOTIDE SEQUENCE [LARGE SCALE GENOMIC DNA]</scope>
    <source>
        <strain evidence="2">12SD80</strain>
    </source>
</reference>
<evidence type="ECO:0000313" key="3">
    <source>
        <dbReference type="Proteomes" id="UP000235392"/>
    </source>
</evidence>
<gene>
    <name evidence="2" type="ORF">PCASD_08346</name>
</gene>
<comment type="caution">
    <text evidence="2">The sequence shown here is derived from an EMBL/GenBank/DDBJ whole genome shotgun (WGS) entry which is preliminary data.</text>
</comment>
<evidence type="ECO:0000256" key="1">
    <source>
        <dbReference type="SAM" id="MobiDB-lite"/>
    </source>
</evidence>
<feature type="region of interest" description="Disordered" evidence="1">
    <location>
        <begin position="59"/>
        <end position="119"/>
    </location>
</feature>
<organism evidence="2 3">
    <name type="scientific">Puccinia coronata f. sp. avenae</name>
    <dbReference type="NCBI Taxonomy" id="200324"/>
    <lineage>
        <taxon>Eukaryota</taxon>
        <taxon>Fungi</taxon>
        <taxon>Dikarya</taxon>
        <taxon>Basidiomycota</taxon>
        <taxon>Pucciniomycotina</taxon>
        <taxon>Pucciniomycetes</taxon>
        <taxon>Pucciniales</taxon>
        <taxon>Pucciniaceae</taxon>
        <taxon>Puccinia</taxon>
    </lineage>
</organism>
<proteinExistence type="predicted"/>
<dbReference type="Proteomes" id="UP000235392">
    <property type="component" value="Unassembled WGS sequence"/>
</dbReference>
<dbReference type="EMBL" id="PGCI01000099">
    <property type="protein sequence ID" value="PLW40635.1"/>
    <property type="molecule type" value="Genomic_DNA"/>
</dbReference>
<feature type="region of interest" description="Disordered" evidence="1">
    <location>
        <begin position="251"/>
        <end position="287"/>
    </location>
</feature>
<feature type="compositionally biased region" description="Basic and acidic residues" evidence="1">
    <location>
        <begin position="273"/>
        <end position="287"/>
    </location>
</feature>
<protein>
    <submittedName>
        <fullName evidence="2">Uncharacterized protein</fullName>
    </submittedName>
</protein>
<accession>A0A2N5US98</accession>
<dbReference type="CDD" id="cd00084">
    <property type="entry name" value="HMG-box_SF"/>
    <property type="match status" value="1"/>
</dbReference>
<sequence>MYPLPANRNVLLIKWKQLFFQKLHNSQLQQLAALVVKDAEEAEVKALEVAEVTGADEAAEVTGADEAAESPPPQGHNGNGSIALGEDPLTIGIDDLPHDNPTDDVQDEEGLSGAQKRQRLDPQIMEELSGLSLDELRQRAAKHGKYQRLTAEDRLELLELYFSYQRQVYLLVCKNRLQVNPALAHLGLLSRFRGPTNFNNYCKYNEVASVTYNDKSIDFNERMRLLGLMWEEVDKETKEKWKDREFLESKKFPDAASDDGNQPSQAPPSLPRSRFELNEWARDMRND</sequence>
<name>A0A2N5US98_9BASI</name>